<gene>
    <name evidence="2" type="ORF">AVEN_28814_1</name>
</gene>
<sequence>MFLFDFVFLGSAQRGPSPKCPGGLLKCSGVSEELSPRQHSEIEVGVLTDITGHGPTPSEGGASRHRSGGNSTLLYLQEKRESACLSGGFSSMYSWWASQGTMT</sequence>
<comment type="caution">
    <text evidence="2">The sequence shown here is derived from an EMBL/GenBank/DDBJ whole genome shotgun (WGS) entry which is preliminary data.</text>
</comment>
<name>A0A4Y2PTW5_ARAVE</name>
<evidence type="ECO:0000256" key="1">
    <source>
        <dbReference type="SAM" id="MobiDB-lite"/>
    </source>
</evidence>
<dbReference type="EMBL" id="BGPR01012264">
    <property type="protein sequence ID" value="GBN55328.1"/>
    <property type="molecule type" value="Genomic_DNA"/>
</dbReference>
<feature type="region of interest" description="Disordered" evidence="1">
    <location>
        <begin position="49"/>
        <end position="71"/>
    </location>
</feature>
<dbReference type="AlphaFoldDB" id="A0A4Y2PTW5"/>
<evidence type="ECO:0000313" key="2">
    <source>
        <dbReference type="EMBL" id="GBN55328.1"/>
    </source>
</evidence>
<dbReference type="Proteomes" id="UP000499080">
    <property type="component" value="Unassembled WGS sequence"/>
</dbReference>
<organism evidence="2 3">
    <name type="scientific">Araneus ventricosus</name>
    <name type="common">Orbweaver spider</name>
    <name type="synonym">Epeira ventricosa</name>
    <dbReference type="NCBI Taxonomy" id="182803"/>
    <lineage>
        <taxon>Eukaryota</taxon>
        <taxon>Metazoa</taxon>
        <taxon>Ecdysozoa</taxon>
        <taxon>Arthropoda</taxon>
        <taxon>Chelicerata</taxon>
        <taxon>Arachnida</taxon>
        <taxon>Araneae</taxon>
        <taxon>Araneomorphae</taxon>
        <taxon>Entelegynae</taxon>
        <taxon>Araneoidea</taxon>
        <taxon>Araneidae</taxon>
        <taxon>Araneus</taxon>
    </lineage>
</organism>
<proteinExistence type="predicted"/>
<reference evidence="2 3" key="1">
    <citation type="journal article" date="2019" name="Sci. Rep.">
        <title>Orb-weaving spider Araneus ventricosus genome elucidates the spidroin gene catalogue.</title>
        <authorList>
            <person name="Kono N."/>
            <person name="Nakamura H."/>
            <person name="Ohtoshi R."/>
            <person name="Moran D.A.P."/>
            <person name="Shinohara A."/>
            <person name="Yoshida Y."/>
            <person name="Fujiwara M."/>
            <person name="Mori M."/>
            <person name="Tomita M."/>
            <person name="Arakawa K."/>
        </authorList>
    </citation>
    <scope>NUCLEOTIDE SEQUENCE [LARGE SCALE GENOMIC DNA]</scope>
</reference>
<evidence type="ECO:0000313" key="3">
    <source>
        <dbReference type="Proteomes" id="UP000499080"/>
    </source>
</evidence>
<keyword evidence="3" id="KW-1185">Reference proteome</keyword>
<protein>
    <submittedName>
        <fullName evidence="2">Uncharacterized protein</fullName>
    </submittedName>
</protein>
<accession>A0A4Y2PTW5</accession>